<evidence type="ECO:0000313" key="2">
    <source>
        <dbReference type="Proteomes" id="UP000198542"/>
    </source>
</evidence>
<accession>A0A1H4JNE4</accession>
<organism evidence="1 2">
    <name type="scientific">Pseudomonas jessenii</name>
    <dbReference type="NCBI Taxonomy" id="77298"/>
    <lineage>
        <taxon>Bacteria</taxon>
        <taxon>Pseudomonadati</taxon>
        <taxon>Pseudomonadota</taxon>
        <taxon>Gammaproteobacteria</taxon>
        <taxon>Pseudomonadales</taxon>
        <taxon>Pseudomonadaceae</taxon>
        <taxon>Pseudomonas</taxon>
    </lineage>
</organism>
<reference evidence="2" key="1">
    <citation type="submission" date="2016-10" db="EMBL/GenBank/DDBJ databases">
        <authorList>
            <person name="Varghese N."/>
            <person name="Submissions S."/>
        </authorList>
    </citation>
    <scope>NUCLEOTIDE SEQUENCE [LARGE SCALE GENOMIC DNA]</scope>
    <source>
        <strain evidence="2">BS3660</strain>
    </source>
</reference>
<proteinExistence type="predicted"/>
<dbReference type="AlphaFoldDB" id="A0A1H4JNE4"/>
<sequence length="111" mass="12154">MWRGGLPPLGRVATPKPAFPMHQMHRMQWFYDCYAAERGQAPRHKSSPSQEGEPSAYFAAQELKRCSSCSPLSAQKLTSICTWLAMFSGVVGMSFRTSLASSGTAWVLAGP</sequence>
<name>A0A1H4JNE4_PSEJE</name>
<dbReference type="EMBL" id="FNTC01000002">
    <property type="protein sequence ID" value="SEB47218.1"/>
    <property type="molecule type" value="Genomic_DNA"/>
</dbReference>
<gene>
    <name evidence="1" type="ORF">SAMN04490187_0377</name>
</gene>
<keyword evidence="2" id="KW-1185">Reference proteome</keyword>
<dbReference type="Proteomes" id="UP000198542">
    <property type="component" value="Unassembled WGS sequence"/>
</dbReference>
<protein>
    <submittedName>
        <fullName evidence="1">Uncharacterized protein</fullName>
    </submittedName>
</protein>
<evidence type="ECO:0000313" key="1">
    <source>
        <dbReference type="EMBL" id="SEB47218.1"/>
    </source>
</evidence>